<protein>
    <recommendedName>
        <fullName evidence="3">GRIP domain-containing protein</fullName>
    </recommendedName>
</protein>
<evidence type="ECO:0000259" key="3">
    <source>
        <dbReference type="PROSITE" id="PS50913"/>
    </source>
</evidence>
<dbReference type="EMBL" id="JAJSOF020000017">
    <property type="protein sequence ID" value="KAJ4439450.1"/>
    <property type="molecule type" value="Genomic_DNA"/>
</dbReference>
<proteinExistence type="predicted"/>
<dbReference type="Gene3D" id="1.10.220.60">
    <property type="entry name" value="GRIP domain"/>
    <property type="match status" value="1"/>
</dbReference>
<feature type="coiled-coil region" evidence="1">
    <location>
        <begin position="403"/>
        <end position="644"/>
    </location>
</feature>
<dbReference type="Proteomes" id="UP001148838">
    <property type="component" value="Unassembled WGS sequence"/>
</dbReference>
<sequence>MFTKLKNKIAEEVKQSPLKLSASVQQLAQAVVSPSSSSIVEPASNDHFSIGDDSEETPQNSPSKSGGFQSVDLHGEVPVSPPLPPGGGGRSRRSSTSSVTSDASSLFPIFESSVLNSFSLQIPSYFTDFQTVLVESQDKALRRIAELKEQCQLEQKAKAHLEDVLRNDLEEKDHLISTLYTKIELMKLNGGKEESEASNQVKNSSENLLIDLSVDPAEATPTKQPKEDTSPLETDAVLREKVRKLETLLSKCKESIKRNKERISQLTTENQELQQTLEVTKESSSTQVTTLSEELTTARNEIVKLVEALDTLRKREEDAALSLAENKLTIHRELEAKEEQIKSLRNSLTQLTQDKEALIERASSLQNEVTELKSVAAAPASEDVSSSEEDRQSLIQELSRGKAEAVKLLQQEMQRKLIDLEKKMSEKLLSSEQTKKQLEIEIETIKRNVEEKEQTNRELEQKLKSFEEVKCASTQDETDSKQNLQSETAVKELEDKLTEKENAIKSLEENSKLLIEEHNKQLKTLESRIDAESAERVQIESKLSERDHELKELHNLHKQQLEEKHKLLSEVQAQLSTELAMKSEVEKKYKDLLNQMGSLENSLKNKDAEVSKLSSEIVSLKERAQNLEEKLMEFTEECAKIKAEKESLHSIVTFSLKAVFQLKKSLQALRNDVHERLNSARSDGNEIAVQVLNAFDQAKKEVISVRKELVEKDHIQNSLKENIAILEKELSQQKEYVEQEGNLESMVDDLRSTKRNLEIELSENKALVKKLQHELQNTTKTLEVEEHEVSKLNSSIVHLQADLAMKMQKTNEDLLNLKSEHKVSLKAKDAEISELKSKYDDSCSKVKSLQSDVSSAENKLEEINKDYNKLKEENEKLATKVSELEGKCESLKREFSTVTEERTKLGGTVEELTNVLTGHKKENDALNEKIKHMADTLSNSNNETLGLKEQVEELSNSLNKATTENQALKSEIEEFKDVKLKLENNLKSQEQEWNDKSKADKVKMKKLESAVHSLQKELKNEKQRLEADISKLLSQFEQSQQRERELETETKVLKEESMKAKGDESNFESCISGLRMELGQAEQREQQLLAQIEELSERRVELEQQLNEKQAQLENLAAERQTLMAKCESESSRLEGLEAELSALNIEKEKWKEEQTSLKVRHEELNQFNNSITDQLNQEVLQRKLLDDEFKNIRESKDILTKKVEELNCVIEHLKKTIAENVEVNEQLRIEKTELHQSVEDNAVKEKEHVSKVEFLQTEVERLKSENNILISEKDGITQQLETVKKELQDTITDRNSLEDTRQDVQKIVGEKGHLEEKVESLQKEMKDLEEQLNNERSDNKNREEEEKKKLEEARVYNKELQSEIENSLKEKMNLDQTLTTTLGNLEALQMEMIAERERHRLDVEELRKQLEDTLLEKRNLQRSLSAEFEKAREVTASELMKLQSDKEQLEQQLDNTLMDLQAKEKQVSELEDLHTQKIKQLVRDFEKQLAQKEEDLANLEDKKYGILIFGLMQPLESSAYDTFIRRGNVHLEYHCCLCSFIETSEKEQNIQVREYRDHIKDLHEASEAQGEAFQQLYLQHEEAIKVKESELNNSEHRIKELQTAHQRELAEVDKRWRQCLEQQLAEAESRHKEELTELSKEWHWERKELESTSQLAVAAVESGTGSIELLHRQLVAQTNELKEAKRLHRLEVAELRRLLSLRKTSNSSDNRISGFTTLEDACTELEYLRNILYEYMMGREPVVLARVIAAVVKFDSEQTTNVLQKEEQKQTLVSFVCVQ</sequence>
<dbReference type="SUPFAM" id="SSF101283">
    <property type="entry name" value="GRIP domain"/>
    <property type="match status" value="1"/>
</dbReference>
<feature type="coiled-coil region" evidence="1">
    <location>
        <begin position="716"/>
        <end position="788"/>
    </location>
</feature>
<keyword evidence="5" id="KW-1185">Reference proteome</keyword>
<dbReference type="PANTHER" id="PTHR19327">
    <property type="entry name" value="GOLGIN"/>
    <property type="match status" value="1"/>
</dbReference>
<comment type="caution">
    <text evidence="4">The sequence shown here is derived from an EMBL/GenBank/DDBJ whole genome shotgun (WGS) entry which is preliminary data.</text>
</comment>
<dbReference type="SMART" id="SM00755">
    <property type="entry name" value="Grip"/>
    <property type="match status" value="1"/>
</dbReference>
<feature type="region of interest" description="Disordered" evidence="2">
    <location>
        <begin position="33"/>
        <end position="100"/>
    </location>
</feature>
<feature type="coiled-coil region" evidence="1">
    <location>
        <begin position="137"/>
        <end position="164"/>
    </location>
</feature>
<name>A0ABQ8SZ21_PERAM</name>
<evidence type="ECO:0000256" key="1">
    <source>
        <dbReference type="SAM" id="Coils"/>
    </source>
</evidence>
<dbReference type="PROSITE" id="PS50913">
    <property type="entry name" value="GRIP"/>
    <property type="match status" value="1"/>
</dbReference>
<feature type="compositionally biased region" description="Polar residues" evidence="2">
    <location>
        <begin position="57"/>
        <end position="68"/>
    </location>
</feature>
<reference evidence="4 5" key="1">
    <citation type="journal article" date="2022" name="Allergy">
        <title>Genome assembly and annotation of Periplaneta americana reveal a comprehensive cockroach allergen profile.</title>
        <authorList>
            <person name="Wang L."/>
            <person name="Xiong Q."/>
            <person name="Saelim N."/>
            <person name="Wang L."/>
            <person name="Nong W."/>
            <person name="Wan A.T."/>
            <person name="Shi M."/>
            <person name="Liu X."/>
            <person name="Cao Q."/>
            <person name="Hui J.H.L."/>
            <person name="Sookrung N."/>
            <person name="Leung T.F."/>
            <person name="Tungtrongchitr A."/>
            <person name="Tsui S.K.W."/>
        </authorList>
    </citation>
    <scope>NUCLEOTIDE SEQUENCE [LARGE SCALE GENOMIC DNA]</scope>
    <source>
        <strain evidence="4">PWHHKU_190912</strain>
    </source>
</reference>
<feature type="coiled-coil region" evidence="1">
    <location>
        <begin position="242"/>
        <end position="375"/>
    </location>
</feature>
<keyword evidence="1" id="KW-0175">Coiled coil</keyword>
<feature type="coiled-coil region" evidence="1">
    <location>
        <begin position="846"/>
        <end position="1154"/>
    </location>
</feature>
<gene>
    <name evidence="4" type="ORF">ANN_07574</name>
</gene>
<dbReference type="Gene3D" id="1.10.287.1490">
    <property type="match status" value="3"/>
</dbReference>
<evidence type="ECO:0000313" key="5">
    <source>
        <dbReference type="Proteomes" id="UP001148838"/>
    </source>
</evidence>
<accession>A0ABQ8SZ21</accession>
<dbReference type="Pfam" id="PF01465">
    <property type="entry name" value="GRIP"/>
    <property type="match status" value="1"/>
</dbReference>
<feature type="coiled-coil region" evidence="1">
    <location>
        <begin position="1197"/>
        <end position="1503"/>
    </location>
</feature>
<feature type="domain" description="GRIP" evidence="3">
    <location>
        <begin position="1719"/>
        <end position="1766"/>
    </location>
</feature>
<feature type="coiled-coil region" evidence="1">
    <location>
        <begin position="1578"/>
        <end position="1642"/>
    </location>
</feature>
<organism evidence="4 5">
    <name type="scientific">Periplaneta americana</name>
    <name type="common">American cockroach</name>
    <name type="synonym">Blatta americana</name>
    <dbReference type="NCBI Taxonomy" id="6978"/>
    <lineage>
        <taxon>Eukaryota</taxon>
        <taxon>Metazoa</taxon>
        <taxon>Ecdysozoa</taxon>
        <taxon>Arthropoda</taxon>
        <taxon>Hexapoda</taxon>
        <taxon>Insecta</taxon>
        <taxon>Pterygota</taxon>
        <taxon>Neoptera</taxon>
        <taxon>Polyneoptera</taxon>
        <taxon>Dictyoptera</taxon>
        <taxon>Blattodea</taxon>
        <taxon>Blattoidea</taxon>
        <taxon>Blattidae</taxon>
        <taxon>Blattinae</taxon>
        <taxon>Periplaneta</taxon>
    </lineage>
</organism>
<dbReference type="InterPro" id="IPR000237">
    <property type="entry name" value="GRIP_dom"/>
</dbReference>
<dbReference type="PANTHER" id="PTHR19327:SF0">
    <property type="entry name" value="GOLGIN SUBFAMILY A MEMBER 4"/>
    <property type="match status" value="1"/>
</dbReference>
<evidence type="ECO:0000313" key="4">
    <source>
        <dbReference type="EMBL" id="KAJ4439450.1"/>
    </source>
</evidence>
<evidence type="ECO:0000256" key="2">
    <source>
        <dbReference type="SAM" id="MobiDB-lite"/>
    </source>
</evidence>